<keyword evidence="3" id="KW-1185">Reference proteome</keyword>
<dbReference type="InterPro" id="IPR052189">
    <property type="entry name" value="L-asp_N-monooxygenase_NS-form"/>
</dbReference>
<dbReference type="InterPro" id="IPR038732">
    <property type="entry name" value="HpyO/CreE_NAD-binding"/>
</dbReference>
<sequence>MKIAIIGAGPRGILVTSALLNQYKQKTDQKDPLTIKIYDPYGAGGRVWRTDQWNGLVMNSPADQVTLFTDKTVTLSSKVYDGPSLFEWLRSDAANKFLTNNGFDSEMIEKAKTIAPNDYAPRVLYGGYIKWFYQELTRQIPHNAEVEIIKSQIISLGTEQGDQVNVVTSDNEEIFDRVVMALGQQDNYLNDEEQKLASYAEEHDLKYLQPTHPGDVNLDDLPAGEPILIRGLSLSFLDYASELTLGRGGQYFKNDDGTLFYQPSGREPKIIAGSGHGVPYYPKPVSEKRYGEMIKPVFLTEENIQKNLEGGKLPFEKFIDLVRLDFQFYYYTLLLNDKYPFEIITEFKQKFIEADDKQAVIDSYHFKEEELFDWDYILDPFKDVKVVSTTDYQNIVVNWLNNIVEDAMKGSKTGPLTSTLELFRDFAPTLRKLVAQNVFSSDEYAKDFRGQFIRDRNFLAVGGPAFRSAQLSALIRAGIVTVMAPGMQVKAEDGWFVAGSPKRNTDTFKSSVLIEARVPKADIEITANPLLEDLKQNGMIREYKVKVRDEDEGLAAVDVNPESDQLLTSNGVQESSIYIWGVPLDGMRLATTASPRPGTNDPNLQTADKLAADVLGLKSADGVLMM</sequence>
<evidence type="ECO:0000313" key="3">
    <source>
        <dbReference type="Proteomes" id="UP000030361"/>
    </source>
</evidence>
<evidence type="ECO:0000313" key="2">
    <source>
        <dbReference type="EMBL" id="AQW21416.1"/>
    </source>
</evidence>
<dbReference type="EMBL" id="CP018906">
    <property type="protein sequence ID" value="AQW21416.1"/>
    <property type="molecule type" value="Genomic_DNA"/>
</dbReference>
<accession>A0A1S6QII0</accession>
<organism evidence="2 3">
    <name type="scientific">Lentilactobacillus curieae</name>
    <dbReference type="NCBI Taxonomy" id="1138822"/>
    <lineage>
        <taxon>Bacteria</taxon>
        <taxon>Bacillati</taxon>
        <taxon>Bacillota</taxon>
        <taxon>Bacilli</taxon>
        <taxon>Lactobacillales</taxon>
        <taxon>Lactobacillaceae</taxon>
        <taxon>Lentilactobacillus</taxon>
    </lineage>
</organism>
<dbReference type="Gene3D" id="3.50.50.60">
    <property type="entry name" value="FAD/NAD(P)-binding domain"/>
    <property type="match status" value="1"/>
</dbReference>
<dbReference type="eggNOG" id="COG4529">
    <property type="taxonomic scope" value="Bacteria"/>
</dbReference>
<dbReference type="PANTHER" id="PTHR40254:SF1">
    <property type="entry name" value="BLR0577 PROTEIN"/>
    <property type="match status" value="1"/>
</dbReference>
<dbReference type="Proteomes" id="UP000030361">
    <property type="component" value="Chromosome"/>
</dbReference>
<protein>
    <submittedName>
        <fullName evidence="2">Oxidoreductase</fullName>
    </submittedName>
</protein>
<dbReference type="PANTHER" id="PTHR40254">
    <property type="entry name" value="BLR0577 PROTEIN"/>
    <property type="match status" value="1"/>
</dbReference>
<gene>
    <name evidence="2" type="ORF">PL11_005450</name>
</gene>
<reference evidence="2 3" key="1">
    <citation type="journal article" date="2015" name="Genome Announc.">
        <title>Genome Sequence of Lactobacillus curieae CCTCC M 2011381T, a Novel Producer of Gamma-aminobutyric Acid.</title>
        <authorList>
            <person name="Wang Y."/>
            <person name="Wang Y."/>
            <person name="Lang C."/>
            <person name="Wei D."/>
            <person name="Xu P."/>
            <person name="Xie J."/>
        </authorList>
    </citation>
    <scope>NUCLEOTIDE SEQUENCE [LARGE SCALE GENOMIC DNA]</scope>
    <source>
        <strain evidence="2 3">CCTCC M 2011381</strain>
    </source>
</reference>
<name>A0A1S6QII0_9LACO</name>
<dbReference type="InterPro" id="IPR036188">
    <property type="entry name" value="FAD/NAD-bd_sf"/>
</dbReference>
<proteinExistence type="predicted"/>
<dbReference type="AlphaFoldDB" id="A0A1S6QII0"/>
<dbReference type="Pfam" id="PF13454">
    <property type="entry name" value="NAD_binding_9"/>
    <property type="match status" value="1"/>
</dbReference>
<dbReference type="SUPFAM" id="SSF51905">
    <property type="entry name" value="FAD/NAD(P)-binding domain"/>
    <property type="match status" value="1"/>
</dbReference>
<feature type="domain" description="FAD-dependent urate hydroxylase HpyO/Asp monooxygenase CreE-like FAD/NAD(P)-binding" evidence="1">
    <location>
        <begin position="4"/>
        <end position="184"/>
    </location>
</feature>
<evidence type="ECO:0000259" key="1">
    <source>
        <dbReference type="Pfam" id="PF13454"/>
    </source>
</evidence>
<dbReference type="OrthoDB" id="6309046at2"/>
<dbReference type="RefSeq" id="WP_035167865.1">
    <property type="nucleotide sequence ID" value="NZ_CP018906.1"/>
</dbReference>
<dbReference type="KEGG" id="lcu:PL11_005450"/>